<comment type="caution">
    <text evidence="2">The sequence shown here is derived from an EMBL/GenBank/DDBJ whole genome shotgun (WGS) entry which is preliminary data.</text>
</comment>
<keyword evidence="3" id="KW-1185">Reference proteome</keyword>
<dbReference type="AlphaFoldDB" id="A0A2D0AXU0"/>
<organism evidence="2 3">
    <name type="scientific">Micromonospora wenchangensis</name>
    <dbReference type="NCBI Taxonomy" id="1185415"/>
    <lineage>
        <taxon>Bacteria</taxon>
        <taxon>Bacillati</taxon>
        <taxon>Actinomycetota</taxon>
        <taxon>Actinomycetes</taxon>
        <taxon>Micromonosporales</taxon>
        <taxon>Micromonosporaceae</taxon>
        <taxon>Micromonospora</taxon>
    </lineage>
</organism>
<protein>
    <recommendedName>
        <fullName evidence="4">DUF2993 domain-containing protein</fullName>
    </recommendedName>
</protein>
<evidence type="ECO:0008006" key="4">
    <source>
        <dbReference type="Google" id="ProtNLM"/>
    </source>
</evidence>
<evidence type="ECO:0000313" key="3">
    <source>
        <dbReference type="Proteomes" id="UP000197174"/>
    </source>
</evidence>
<reference evidence="2 3" key="1">
    <citation type="submission" date="2017-03" db="EMBL/GenBank/DDBJ databases">
        <title>Whole genome sequence of Micromonospora wenchangensis, isolated from mangrove soil.</title>
        <authorList>
            <person name="Yang H."/>
        </authorList>
    </citation>
    <scope>NUCLEOTIDE SEQUENCE [LARGE SCALE GENOMIC DNA]</scope>
    <source>
        <strain evidence="2 3">CCTCC AA 2012002</strain>
    </source>
</reference>
<feature type="compositionally biased region" description="Basic residues" evidence="1">
    <location>
        <begin position="1"/>
        <end position="24"/>
    </location>
</feature>
<feature type="region of interest" description="Disordered" evidence="1">
    <location>
        <begin position="1"/>
        <end position="28"/>
    </location>
</feature>
<accession>A0A2D0AXU0</accession>
<dbReference type="InterPro" id="IPR021373">
    <property type="entry name" value="DUF2993"/>
</dbReference>
<evidence type="ECO:0000256" key="1">
    <source>
        <dbReference type="SAM" id="MobiDB-lite"/>
    </source>
</evidence>
<dbReference type="Proteomes" id="UP000197174">
    <property type="component" value="Unassembled WGS sequence"/>
</dbReference>
<evidence type="ECO:0000313" key="2">
    <source>
        <dbReference type="EMBL" id="OWV11576.1"/>
    </source>
</evidence>
<sequence length="280" mass="29188">MLRQRHPPRRRGQPRVRPRAHRRPGPAVARIPTHTQGVAVQRKWIIAGAPVVLLLGLGFTADRVVADRAADRLAQRLQCTAGLSEPPEADFGLGPFLIQSARGTFHTVHVRVPQVTVGRFSAAVDATAHDVRLSGSGGISAGSVVADVTLPYAQLGTAAAHGSAGATSPAGYGADDAGRLTVQMQIPLLGGSRQVTVYADPEIVDGVLRIDPEEVEIPFLGIRLPASRLGDKAQSRTVDLPTLPAGLVYEGAAATADGLRLTITGNDVRPAGSGSGKACR</sequence>
<dbReference type="Pfam" id="PF11209">
    <property type="entry name" value="LmeA"/>
    <property type="match status" value="1"/>
</dbReference>
<dbReference type="EMBL" id="MZMV01000005">
    <property type="protein sequence ID" value="OWV11576.1"/>
    <property type="molecule type" value="Genomic_DNA"/>
</dbReference>
<proteinExistence type="predicted"/>
<gene>
    <name evidence="2" type="ORF">B5D80_04635</name>
</gene>
<name>A0A2D0AXU0_9ACTN</name>